<keyword evidence="1" id="KW-0732">Signal</keyword>
<evidence type="ECO:0000256" key="4">
    <source>
        <dbReference type="ARBA" id="ARBA00023319"/>
    </source>
</evidence>
<accession>A0A816WSN4</accession>
<name>A0A816WSN4_9BILA</name>
<dbReference type="SMART" id="SM00408">
    <property type="entry name" value="IGc2"/>
    <property type="match status" value="1"/>
</dbReference>
<evidence type="ECO:0000313" key="9">
    <source>
        <dbReference type="Proteomes" id="UP000663866"/>
    </source>
</evidence>
<dbReference type="InterPro" id="IPR036179">
    <property type="entry name" value="Ig-like_dom_sf"/>
</dbReference>
<dbReference type="InterPro" id="IPR003599">
    <property type="entry name" value="Ig_sub"/>
</dbReference>
<organism evidence="6 8">
    <name type="scientific">Rotaria magnacalcarata</name>
    <dbReference type="NCBI Taxonomy" id="392030"/>
    <lineage>
        <taxon>Eukaryota</taxon>
        <taxon>Metazoa</taxon>
        <taxon>Spiralia</taxon>
        <taxon>Gnathifera</taxon>
        <taxon>Rotifera</taxon>
        <taxon>Eurotatoria</taxon>
        <taxon>Bdelloidea</taxon>
        <taxon>Philodinida</taxon>
        <taxon>Philodinidae</taxon>
        <taxon>Rotaria</taxon>
    </lineage>
</organism>
<evidence type="ECO:0000256" key="1">
    <source>
        <dbReference type="ARBA" id="ARBA00022729"/>
    </source>
</evidence>
<keyword evidence="4" id="KW-0393">Immunoglobulin domain</keyword>
<dbReference type="EMBL" id="CAJOBG010002746">
    <property type="protein sequence ID" value="CAF4025804.1"/>
    <property type="molecule type" value="Genomic_DNA"/>
</dbReference>
<evidence type="ECO:0000313" key="8">
    <source>
        <dbReference type="Proteomes" id="UP000663856"/>
    </source>
</evidence>
<dbReference type="InterPro" id="IPR003598">
    <property type="entry name" value="Ig_sub2"/>
</dbReference>
<evidence type="ECO:0000313" key="6">
    <source>
        <dbReference type="EMBL" id="CAF2138019.1"/>
    </source>
</evidence>
<keyword evidence="3" id="KW-1015">Disulfide bond</keyword>
<keyword evidence="2" id="KW-0677">Repeat</keyword>
<dbReference type="InterPro" id="IPR051170">
    <property type="entry name" value="Neural/epithelial_adhesion"/>
</dbReference>
<evidence type="ECO:0000259" key="5">
    <source>
        <dbReference type="PROSITE" id="PS50835"/>
    </source>
</evidence>
<dbReference type="SUPFAM" id="SSF48726">
    <property type="entry name" value="Immunoglobulin"/>
    <property type="match status" value="1"/>
</dbReference>
<dbReference type="Pfam" id="PF07679">
    <property type="entry name" value="I-set"/>
    <property type="match status" value="1"/>
</dbReference>
<evidence type="ECO:0000313" key="7">
    <source>
        <dbReference type="EMBL" id="CAF4025804.1"/>
    </source>
</evidence>
<reference evidence="6" key="1">
    <citation type="submission" date="2021-02" db="EMBL/GenBank/DDBJ databases">
        <authorList>
            <person name="Nowell W R."/>
        </authorList>
    </citation>
    <scope>NUCLEOTIDE SEQUENCE</scope>
</reference>
<dbReference type="GO" id="GO:0043005">
    <property type="term" value="C:neuron projection"/>
    <property type="evidence" value="ECO:0007669"/>
    <property type="project" value="TreeGrafter"/>
</dbReference>
<dbReference type="InterPro" id="IPR007110">
    <property type="entry name" value="Ig-like_dom"/>
</dbReference>
<dbReference type="FunFam" id="2.60.40.10:FF:000107">
    <property type="entry name" value="Myosin, light chain kinase a"/>
    <property type="match status" value="1"/>
</dbReference>
<feature type="domain" description="Ig-like" evidence="5">
    <location>
        <begin position="24"/>
        <end position="108"/>
    </location>
</feature>
<comment type="caution">
    <text evidence="6">The sequence shown here is derived from an EMBL/GenBank/DDBJ whole genome shotgun (WGS) entry which is preliminary data.</text>
</comment>
<dbReference type="PROSITE" id="PS50835">
    <property type="entry name" value="IG_LIKE"/>
    <property type="match status" value="1"/>
</dbReference>
<gene>
    <name evidence="7" type="ORF">OVN521_LOCUS16479</name>
    <name evidence="6" type="ORF">WKI299_LOCUS27743</name>
</gene>
<proteinExistence type="predicted"/>
<dbReference type="InterPro" id="IPR013783">
    <property type="entry name" value="Ig-like_fold"/>
</dbReference>
<evidence type="ECO:0000256" key="3">
    <source>
        <dbReference type="ARBA" id="ARBA00023157"/>
    </source>
</evidence>
<keyword evidence="9" id="KW-1185">Reference proteome</keyword>
<sequence>MGTSDASEESLYVKVCEPIRPEPPTVLEQLQPVVTGLYQKVVLRCVISGTPQPTIEWYKDGQQITSNTTYENFRATYTIWETSGSSSGMYTCRAFNEAGFNECTASVTIQ</sequence>
<dbReference type="Proteomes" id="UP000663856">
    <property type="component" value="Unassembled WGS sequence"/>
</dbReference>
<dbReference type="Proteomes" id="UP000663866">
    <property type="component" value="Unassembled WGS sequence"/>
</dbReference>
<dbReference type="SMART" id="SM00409">
    <property type="entry name" value="IG"/>
    <property type="match status" value="1"/>
</dbReference>
<feature type="non-terminal residue" evidence="6">
    <location>
        <position position="1"/>
    </location>
</feature>
<dbReference type="EMBL" id="CAJNRF010012159">
    <property type="protein sequence ID" value="CAF2138019.1"/>
    <property type="molecule type" value="Genomic_DNA"/>
</dbReference>
<evidence type="ECO:0000256" key="2">
    <source>
        <dbReference type="ARBA" id="ARBA00022737"/>
    </source>
</evidence>
<protein>
    <recommendedName>
        <fullName evidence="5">Ig-like domain-containing protein</fullName>
    </recommendedName>
</protein>
<dbReference type="InterPro" id="IPR013098">
    <property type="entry name" value="Ig_I-set"/>
</dbReference>
<dbReference type="AlphaFoldDB" id="A0A816WSN4"/>
<dbReference type="Gene3D" id="2.60.40.10">
    <property type="entry name" value="Immunoglobulins"/>
    <property type="match status" value="1"/>
</dbReference>
<dbReference type="PANTHER" id="PTHR12231:SF218">
    <property type="entry name" value="MICROFIBRILLAR-ASSOCIATED PROTEIN 3-LIKE"/>
    <property type="match status" value="1"/>
</dbReference>
<dbReference type="PANTHER" id="PTHR12231">
    <property type="entry name" value="CTX-RELATED TYPE I TRANSMEMBRANE PROTEIN"/>
    <property type="match status" value="1"/>
</dbReference>
<dbReference type="CDD" id="cd00096">
    <property type="entry name" value="Ig"/>
    <property type="match status" value="1"/>
</dbReference>